<feature type="transmembrane region" description="Helical" evidence="1">
    <location>
        <begin position="207"/>
        <end position="225"/>
    </location>
</feature>
<evidence type="ECO:0000313" key="2">
    <source>
        <dbReference type="EMBL" id="MBL1222483.1"/>
    </source>
</evidence>
<sequence length="303" mass="36091">MKKLVNHLKFRLYQIFRIFNLDMKLSVPFLLLFIVMIVVELPSDYYYPPMFFMAALVFHCGRKDVPFLKKVFEQNWRGVVVLESALIYSVLLFGNIHYKLEVTGWAFYIPITAFAFFFPKTNIDPALKWNFIPDHLFEWKSFLRKNTWFSVAGYVILLLSSYHPGSLIIAGVFVMDYISDVFEPYESKEMFEMYFKKSSLKEKIRKNSLLFNALLLPVYVLALIINPFESLYVLYYFVFMNLYFLLIITRKYKLYHYKEKRGYYNIGVYIEFIFCSMTIIPALLVLKNNIKNAEQNIRTYVGD</sequence>
<reference evidence="2 3" key="1">
    <citation type="submission" date="2020-12" db="EMBL/GenBank/DDBJ databases">
        <title>Chryseobacterium endoalhailicus sp. nov., isolated from seed of leguminous plant.</title>
        <authorList>
            <person name="Zhang X."/>
        </authorList>
    </citation>
    <scope>NUCLEOTIDE SEQUENCE [LARGE SCALE GENOMIC DNA]</scope>
    <source>
        <strain evidence="2 3">L7</strain>
    </source>
</reference>
<keyword evidence="1" id="KW-0812">Transmembrane</keyword>
<feature type="transmembrane region" description="Helical" evidence="1">
    <location>
        <begin position="21"/>
        <end position="39"/>
    </location>
</feature>
<name>A0ABS1QIP6_9FLAO</name>
<proteinExistence type="predicted"/>
<feature type="transmembrane region" description="Helical" evidence="1">
    <location>
        <begin position="146"/>
        <end position="162"/>
    </location>
</feature>
<feature type="transmembrane region" description="Helical" evidence="1">
    <location>
        <begin position="262"/>
        <end position="286"/>
    </location>
</feature>
<dbReference type="RefSeq" id="WP_202092865.1">
    <property type="nucleotide sequence ID" value="NZ_JAELVM010000003.1"/>
</dbReference>
<feature type="transmembrane region" description="Helical" evidence="1">
    <location>
        <begin position="74"/>
        <end position="96"/>
    </location>
</feature>
<keyword evidence="1" id="KW-1133">Transmembrane helix</keyword>
<evidence type="ECO:0000313" key="3">
    <source>
        <dbReference type="Proteomes" id="UP000661696"/>
    </source>
</evidence>
<protein>
    <recommendedName>
        <fullName evidence="4">Prenyltransferase</fullName>
    </recommendedName>
</protein>
<gene>
    <name evidence="2" type="ORF">JET18_16645</name>
</gene>
<evidence type="ECO:0008006" key="4">
    <source>
        <dbReference type="Google" id="ProtNLM"/>
    </source>
</evidence>
<dbReference type="EMBL" id="JAELVM010000003">
    <property type="protein sequence ID" value="MBL1222483.1"/>
    <property type="molecule type" value="Genomic_DNA"/>
</dbReference>
<keyword evidence="1" id="KW-0472">Membrane</keyword>
<accession>A0ABS1QIP6</accession>
<dbReference type="Proteomes" id="UP000661696">
    <property type="component" value="Unassembled WGS sequence"/>
</dbReference>
<feature type="transmembrane region" description="Helical" evidence="1">
    <location>
        <begin position="231"/>
        <end position="250"/>
    </location>
</feature>
<feature type="transmembrane region" description="Helical" evidence="1">
    <location>
        <begin position="102"/>
        <end position="119"/>
    </location>
</feature>
<organism evidence="2 3">
    <name type="scientific">Chryseobacterium endalhagicum</name>
    <dbReference type="NCBI Taxonomy" id="2797638"/>
    <lineage>
        <taxon>Bacteria</taxon>
        <taxon>Pseudomonadati</taxon>
        <taxon>Bacteroidota</taxon>
        <taxon>Flavobacteriia</taxon>
        <taxon>Flavobacteriales</taxon>
        <taxon>Weeksellaceae</taxon>
        <taxon>Chryseobacterium group</taxon>
        <taxon>Chryseobacterium</taxon>
    </lineage>
</organism>
<keyword evidence="3" id="KW-1185">Reference proteome</keyword>
<comment type="caution">
    <text evidence="2">The sequence shown here is derived from an EMBL/GenBank/DDBJ whole genome shotgun (WGS) entry which is preliminary data.</text>
</comment>
<evidence type="ECO:0000256" key="1">
    <source>
        <dbReference type="SAM" id="Phobius"/>
    </source>
</evidence>